<accession>A0A6J5KKS3</accession>
<protein>
    <submittedName>
        <fullName evidence="2">Uncharacterized protein</fullName>
    </submittedName>
</protein>
<evidence type="ECO:0000256" key="1">
    <source>
        <dbReference type="SAM" id="Phobius"/>
    </source>
</evidence>
<organism evidence="2">
    <name type="scientific">uncultured Caudovirales phage</name>
    <dbReference type="NCBI Taxonomy" id="2100421"/>
    <lineage>
        <taxon>Viruses</taxon>
        <taxon>Duplodnaviria</taxon>
        <taxon>Heunggongvirae</taxon>
        <taxon>Uroviricota</taxon>
        <taxon>Caudoviricetes</taxon>
        <taxon>Peduoviridae</taxon>
        <taxon>Maltschvirus</taxon>
        <taxon>Maltschvirus maltsch</taxon>
    </lineage>
</organism>
<feature type="transmembrane region" description="Helical" evidence="1">
    <location>
        <begin position="7"/>
        <end position="31"/>
    </location>
</feature>
<feature type="transmembrane region" description="Helical" evidence="1">
    <location>
        <begin position="43"/>
        <end position="64"/>
    </location>
</feature>
<sequence length="70" mass="7580">MKHKEWIALMCAMSLASVMVLMVAVGLVGLFDPRVDNNEIFKMITPAFNTIVGAMVGVIAGIQLGKEDDK</sequence>
<keyword evidence="1" id="KW-0812">Transmembrane</keyword>
<proteinExistence type="predicted"/>
<name>A0A6J5KKS3_9CAUD</name>
<dbReference type="EMBL" id="LR796156">
    <property type="protein sequence ID" value="CAB4121746.1"/>
    <property type="molecule type" value="Genomic_DNA"/>
</dbReference>
<keyword evidence="1" id="KW-1133">Transmembrane helix</keyword>
<evidence type="ECO:0000313" key="2">
    <source>
        <dbReference type="EMBL" id="CAB4121746.1"/>
    </source>
</evidence>
<gene>
    <name evidence="2" type="ORF">UFOVP20_1</name>
</gene>
<keyword evidence="1" id="KW-0472">Membrane</keyword>
<reference evidence="2" key="1">
    <citation type="submission" date="2020-04" db="EMBL/GenBank/DDBJ databases">
        <authorList>
            <person name="Chiriac C."/>
            <person name="Salcher M."/>
            <person name="Ghai R."/>
            <person name="Kavagutti S V."/>
        </authorList>
    </citation>
    <scope>NUCLEOTIDE SEQUENCE</scope>
</reference>